<feature type="transmembrane region" description="Helical" evidence="1">
    <location>
        <begin position="45"/>
        <end position="62"/>
    </location>
</feature>
<protein>
    <submittedName>
        <fullName evidence="2">Uncharacterized protein</fullName>
    </submittedName>
</protein>
<dbReference type="RefSeq" id="WP_160772375.1">
    <property type="nucleotide sequence ID" value="NZ_WTYV01000005.1"/>
</dbReference>
<evidence type="ECO:0000256" key="1">
    <source>
        <dbReference type="SAM" id="Phobius"/>
    </source>
</evidence>
<name>A0A844Z1V3_9SPHN</name>
<sequence length="125" mass="13153">MVRVLAFSASLYLTALLTRGIIWGAGALPHPSGFVRLAGFAWDDAMVVAGFALCALAALLLADRLPRCGLVRLAYLSLVVNVFAIRHTGQPISAQLLSQPDWFRGPTPRAAVAGPPGARCGCRAP</sequence>
<reference evidence="2 3" key="1">
    <citation type="submission" date="2019-12" db="EMBL/GenBank/DDBJ databases">
        <title>Genomic-based taxomic classification of the family Erythrobacteraceae.</title>
        <authorList>
            <person name="Xu L."/>
        </authorList>
    </citation>
    <scope>NUCLEOTIDE SEQUENCE [LARGE SCALE GENOMIC DNA]</scope>
    <source>
        <strain evidence="2 3">M0322</strain>
    </source>
</reference>
<evidence type="ECO:0000313" key="3">
    <source>
        <dbReference type="Proteomes" id="UP000466966"/>
    </source>
</evidence>
<organism evidence="2 3">
    <name type="scientific">Alteraurantiacibacter buctensis</name>
    <dbReference type="NCBI Taxonomy" id="1503981"/>
    <lineage>
        <taxon>Bacteria</taxon>
        <taxon>Pseudomonadati</taxon>
        <taxon>Pseudomonadota</taxon>
        <taxon>Alphaproteobacteria</taxon>
        <taxon>Sphingomonadales</taxon>
        <taxon>Erythrobacteraceae</taxon>
        <taxon>Alteraurantiacibacter</taxon>
    </lineage>
</organism>
<evidence type="ECO:0000313" key="2">
    <source>
        <dbReference type="EMBL" id="MXO72437.1"/>
    </source>
</evidence>
<keyword evidence="1" id="KW-0472">Membrane</keyword>
<dbReference type="AlphaFoldDB" id="A0A844Z1V3"/>
<proteinExistence type="predicted"/>
<keyword evidence="1" id="KW-1133">Transmembrane helix</keyword>
<comment type="caution">
    <text evidence="2">The sequence shown here is derived from an EMBL/GenBank/DDBJ whole genome shotgun (WGS) entry which is preliminary data.</text>
</comment>
<keyword evidence="3" id="KW-1185">Reference proteome</keyword>
<keyword evidence="1" id="KW-0812">Transmembrane</keyword>
<gene>
    <name evidence="2" type="ORF">GRI99_12440</name>
</gene>
<dbReference type="Proteomes" id="UP000466966">
    <property type="component" value="Unassembled WGS sequence"/>
</dbReference>
<dbReference type="EMBL" id="WTYV01000005">
    <property type="protein sequence ID" value="MXO72437.1"/>
    <property type="molecule type" value="Genomic_DNA"/>
</dbReference>
<accession>A0A844Z1V3</accession>